<protein>
    <submittedName>
        <fullName evidence="10">Ceramide glucosyltransferase</fullName>
    </submittedName>
</protein>
<dbReference type="RefSeq" id="WP_151966334.1">
    <property type="nucleotide sequence ID" value="NZ_AP019860.1"/>
</dbReference>
<dbReference type="Gene3D" id="3.90.550.10">
    <property type="entry name" value="Spore Coat Polysaccharide Biosynthesis Protein SpsA, Chain A"/>
    <property type="match status" value="1"/>
</dbReference>
<evidence type="ECO:0000256" key="1">
    <source>
        <dbReference type="ARBA" id="ARBA00004141"/>
    </source>
</evidence>
<dbReference type="GO" id="GO:0006679">
    <property type="term" value="P:glucosylceramide biosynthetic process"/>
    <property type="evidence" value="ECO:0007669"/>
    <property type="project" value="TreeGrafter"/>
</dbReference>
<proteinExistence type="predicted"/>
<keyword evidence="6 9" id="KW-0812">Transmembrane</keyword>
<keyword evidence="5 10" id="KW-0808">Transferase</keyword>
<keyword evidence="4" id="KW-0328">Glycosyltransferase</keyword>
<evidence type="ECO:0000256" key="7">
    <source>
        <dbReference type="ARBA" id="ARBA00022989"/>
    </source>
</evidence>
<dbReference type="SUPFAM" id="SSF53448">
    <property type="entry name" value="Nucleotide-diphospho-sugar transferases"/>
    <property type="match status" value="1"/>
</dbReference>
<feature type="transmembrane region" description="Helical" evidence="9">
    <location>
        <begin position="351"/>
        <end position="371"/>
    </location>
</feature>
<evidence type="ECO:0000256" key="6">
    <source>
        <dbReference type="ARBA" id="ARBA00022692"/>
    </source>
</evidence>
<evidence type="ECO:0000256" key="4">
    <source>
        <dbReference type="ARBA" id="ARBA00022676"/>
    </source>
</evidence>
<keyword evidence="7 9" id="KW-1133">Transmembrane helix</keyword>
<keyword evidence="8 9" id="KW-0472">Membrane</keyword>
<sequence length="393" mass="44822">MNLWIIIFIVIVAAERLAKVIAIEYFFYKHRNTTDTCVNISILQPILSGDPTLSDCLEQNIINIARENIEFVWLVDDNDPTAQQICGVLKDKHPKADIHIVSQPAPPRDVNPKTFKLIKGVEVAKHEFIAVLDDDTILPTNQLQNCARHLNKQDIGMCFGLPYYLNHSNLWSSLVSCFVNSNSLLTYVPYTFLIDPITVNGMFYVVNKQELQSFGGFASIKNQLCDDFAVANLFLNNNKKLMQTPLLHGISTQVNGCVHYHKLISRWMIFIKETLAKDLKLPTRILFFLVIMLPSFVGPSLLIYACIQPGMFSGGLLAGYALYCYSIFMYLSRRFLNSSTPLLHTLLQPFILFVVPFQFTLTLISGNTINWRGHVMRVKKSGQFEFVKRREEE</sequence>
<evidence type="ECO:0000256" key="5">
    <source>
        <dbReference type="ARBA" id="ARBA00022679"/>
    </source>
</evidence>
<evidence type="ECO:0000256" key="3">
    <source>
        <dbReference type="ARBA" id="ARBA00004991"/>
    </source>
</evidence>
<keyword evidence="11" id="KW-1185">Reference proteome</keyword>
<comment type="pathway">
    <text evidence="3">Sphingolipid metabolism.</text>
</comment>
<evidence type="ECO:0000313" key="11">
    <source>
        <dbReference type="Proteomes" id="UP000326354"/>
    </source>
</evidence>
<evidence type="ECO:0000256" key="2">
    <source>
        <dbReference type="ARBA" id="ARBA00004760"/>
    </source>
</evidence>
<dbReference type="OrthoDB" id="9814255at2"/>
<feature type="transmembrane region" description="Helical" evidence="9">
    <location>
        <begin position="314"/>
        <end position="331"/>
    </location>
</feature>
<comment type="subcellular location">
    <subcellularLocation>
        <location evidence="1">Membrane</location>
        <topology evidence="1">Multi-pass membrane protein</topology>
    </subcellularLocation>
</comment>
<dbReference type="GO" id="GO:0016020">
    <property type="term" value="C:membrane"/>
    <property type="evidence" value="ECO:0007669"/>
    <property type="project" value="UniProtKB-SubCell"/>
</dbReference>
<dbReference type="InterPro" id="IPR025993">
    <property type="entry name" value="Ceramide_glucosylTrfase"/>
</dbReference>
<evidence type="ECO:0000256" key="9">
    <source>
        <dbReference type="SAM" id="Phobius"/>
    </source>
</evidence>
<organism evidence="10 11">
    <name type="scientific">Uabimicrobium amorphum</name>
    <dbReference type="NCBI Taxonomy" id="2596890"/>
    <lineage>
        <taxon>Bacteria</taxon>
        <taxon>Pseudomonadati</taxon>
        <taxon>Planctomycetota</taxon>
        <taxon>Candidatus Uabimicrobiia</taxon>
        <taxon>Candidatus Uabimicrobiales</taxon>
        <taxon>Candidatus Uabimicrobiaceae</taxon>
        <taxon>Candidatus Uabimicrobium</taxon>
    </lineage>
</organism>
<dbReference type="GO" id="GO:0008120">
    <property type="term" value="F:ceramide glucosyltransferase activity"/>
    <property type="evidence" value="ECO:0007669"/>
    <property type="project" value="TreeGrafter"/>
</dbReference>
<dbReference type="PANTHER" id="PTHR12726:SF0">
    <property type="entry name" value="CERAMIDE GLUCOSYLTRANSFERASE"/>
    <property type="match status" value="1"/>
</dbReference>
<name>A0A5S9IHU0_UABAM</name>
<feature type="transmembrane region" description="Helical" evidence="9">
    <location>
        <begin position="285"/>
        <end position="307"/>
    </location>
</feature>
<dbReference type="Proteomes" id="UP000326354">
    <property type="component" value="Chromosome"/>
</dbReference>
<reference evidence="10 11" key="1">
    <citation type="submission" date="2019-08" db="EMBL/GenBank/DDBJ databases">
        <title>Complete genome sequence of Candidatus Uab amorphum.</title>
        <authorList>
            <person name="Shiratori T."/>
            <person name="Suzuki S."/>
            <person name="Kakizawa Y."/>
            <person name="Ishida K."/>
        </authorList>
    </citation>
    <scope>NUCLEOTIDE SEQUENCE [LARGE SCALE GENOMIC DNA]</scope>
    <source>
        <strain evidence="10 11">SRT547</strain>
    </source>
</reference>
<evidence type="ECO:0000313" key="10">
    <source>
        <dbReference type="EMBL" id="BBM82078.1"/>
    </source>
</evidence>
<dbReference type="PANTHER" id="PTHR12726">
    <property type="entry name" value="CERAMIDE GLUCOSYLTRANSFERASE"/>
    <property type="match status" value="1"/>
</dbReference>
<evidence type="ECO:0000256" key="8">
    <source>
        <dbReference type="ARBA" id="ARBA00023136"/>
    </source>
</evidence>
<dbReference type="Pfam" id="PF13506">
    <property type="entry name" value="Glyco_transf_21"/>
    <property type="match status" value="1"/>
</dbReference>
<dbReference type="KEGG" id="uam:UABAM_00421"/>
<comment type="pathway">
    <text evidence="2">Lipid metabolism; sphingolipid metabolism.</text>
</comment>
<dbReference type="InterPro" id="IPR029044">
    <property type="entry name" value="Nucleotide-diphossugar_trans"/>
</dbReference>
<accession>A0A5S9IHU0</accession>
<dbReference type="EMBL" id="AP019860">
    <property type="protein sequence ID" value="BBM82078.1"/>
    <property type="molecule type" value="Genomic_DNA"/>
</dbReference>
<gene>
    <name evidence="10" type="ORF">UABAM_00421</name>
</gene>
<dbReference type="AlphaFoldDB" id="A0A5S9IHU0"/>